<name>A0ABR2WIN6_9FUNG</name>
<reference evidence="1 2" key="1">
    <citation type="submission" date="2023-04" db="EMBL/GenBank/DDBJ databases">
        <title>Genome of Basidiobolus ranarum AG-B5.</title>
        <authorList>
            <person name="Stajich J.E."/>
            <person name="Carter-House D."/>
            <person name="Gryganskyi A."/>
        </authorList>
    </citation>
    <scope>NUCLEOTIDE SEQUENCE [LARGE SCALE GENOMIC DNA]</scope>
    <source>
        <strain evidence="1 2">AG-B5</strain>
    </source>
</reference>
<organism evidence="1 2">
    <name type="scientific">Basidiobolus ranarum</name>
    <dbReference type="NCBI Taxonomy" id="34480"/>
    <lineage>
        <taxon>Eukaryota</taxon>
        <taxon>Fungi</taxon>
        <taxon>Fungi incertae sedis</taxon>
        <taxon>Zoopagomycota</taxon>
        <taxon>Entomophthoromycotina</taxon>
        <taxon>Basidiobolomycetes</taxon>
        <taxon>Basidiobolales</taxon>
        <taxon>Basidiobolaceae</taxon>
        <taxon>Basidiobolus</taxon>
    </lineage>
</organism>
<dbReference type="EMBL" id="JASJQH010001430">
    <property type="protein sequence ID" value="KAK9761351.1"/>
    <property type="molecule type" value="Genomic_DNA"/>
</dbReference>
<keyword evidence="2" id="KW-1185">Reference proteome</keyword>
<protein>
    <submittedName>
        <fullName evidence="1">Uncharacterized protein</fullName>
    </submittedName>
</protein>
<accession>A0ABR2WIN6</accession>
<dbReference type="Proteomes" id="UP001479436">
    <property type="component" value="Unassembled WGS sequence"/>
</dbReference>
<comment type="caution">
    <text evidence="1">The sequence shown here is derived from an EMBL/GenBank/DDBJ whole genome shotgun (WGS) entry which is preliminary data.</text>
</comment>
<sequence length="62" mass="6955">MLIFSFSLYNSFEGLPGVAALIDLFRATNEVLEEVDVMVEEGLEIPPEGQHRLCLREPCQST</sequence>
<proteinExistence type="predicted"/>
<gene>
    <name evidence="1" type="ORF">K7432_013814</name>
</gene>
<evidence type="ECO:0000313" key="1">
    <source>
        <dbReference type="EMBL" id="KAK9761351.1"/>
    </source>
</evidence>
<evidence type="ECO:0000313" key="2">
    <source>
        <dbReference type="Proteomes" id="UP001479436"/>
    </source>
</evidence>